<name>A0A1G6INN6_9PSEU</name>
<proteinExistence type="predicted"/>
<organism evidence="3 4">
    <name type="scientific">Actinokineospora iranica</name>
    <dbReference type="NCBI Taxonomy" id="1271860"/>
    <lineage>
        <taxon>Bacteria</taxon>
        <taxon>Bacillati</taxon>
        <taxon>Actinomycetota</taxon>
        <taxon>Actinomycetes</taxon>
        <taxon>Pseudonocardiales</taxon>
        <taxon>Pseudonocardiaceae</taxon>
        <taxon>Actinokineospora</taxon>
    </lineage>
</organism>
<feature type="domain" description="Glycosyl hydrolase family 92 N-terminal" evidence="2">
    <location>
        <begin position="207"/>
        <end position="420"/>
    </location>
</feature>
<feature type="domain" description="Glycosyl hydrolase family 92" evidence="1">
    <location>
        <begin position="426"/>
        <end position="898"/>
    </location>
</feature>
<dbReference type="GO" id="GO:0006516">
    <property type="term" value="P:glycoprotein catabolic process"/>
    <property type="evidence" value="ECO:0007669"/>
    <property type="project" value="TreeGrafter"/>
</dbReference>
<dbReference type="InterPro" id="IPR050883">
    <property type="entry name" value="PNGase"/>
</dbReference>
<dbReference type="AlphaFoldDB" id="A0A1G6INN6"/>
<dbReference type="Gene3D" id="1.20.1610.10">
    <property type="entry name" value="alpha-1,2-mannosidases domains"/>
    <property type="match status" value="1"/>
</dbReference>
<dbReference type="STRING" id="1271860.SAMN05216174_10134"/>
<gene>
    <name evidence="3" type="ORF">SAMN05216174_10134</name>
</gene>
<dbReference type="Proteomes" id="UP000199501">
    <property type="component" value="Unassembled WGS sequence"/>
</dbReference>
<dbReference type="PANTHER" id="PTHR12143">
    <property type="entry name" value="PEPTIDE N-GLYCANASE PNGASE -RELATED"/>
    <property type="match status" value="1"/>
</dbReference>
<protein>
    <submittedName>
        <fullName evidence="3">Alpha-1,2-mannosidase, putative</fullName>
    </submittedName>
</protein>
<dbReference type="Gene3D" id="3.30.2080.10">
    <property type="entry name" value="GH92 mannosidase domain"/>
    <property type="match status" value="1"/>
</dbReference>
<dbReference type="GO" id="GO:0005829">
    <property type="term" value="C:cytosol"/>
    <property type="evidence" value="ECO:0007669"/>
    <property type="project" value="TreeGrafter"/>
</dbReference>
<reference evidence="4" key="1">
    <citation type="submission" date="2016-10" db="EMBL/GenBank/DDBJ databases">
        <authorList>
            <person name="Varghese N."/>
            <person name="Submissions S."/>
        </authorList>
    </citation>
    <scope>NUCLEOTIDE SEQUENCE [LARGE SCALE GENOMIC DNA]</scope>
    <source>
        <strain evidence="4">IBRC-M 10403</strain>
    </source>
</reference>
<dbReference type="GO" id="GO:0030246">
    <property type="term" value="F:carbohydrate binding"/>
    <property type="evidence" value="ECO:0007669"/>
    <property type="project" value="InterPro"/>
</dbReference>
<dbReference type="InterPro" id="IPR005887">
    <property type="entry name" value="GH92_a_mannosidase_put"/>
</dbReference>
<dbReference type="OrthoDB" id="9804511at2"/>
<dbReference type="Gene3D" id="1.20.1050.60">
    <property type="entry name" value="alpha-1,2-mannosidase"/>
    <property type="match status" value="1"/>
</dbReference>
<dbReference type="InterPro" id="IPR014718">
    <property type="entry name" value="GH-type_carb-bd"/>
</dbReference>
<dbReference type="PANTHER" id="PTHR12143:SF43">
    <property type="entry name" value="PUTATIVE-RELATED"/>
    <property type="match status" value="1"/>
</dbReference>
<dbReference type="SUPFAM" id="SSF48208">
    <property type="entry name" value="Six-hairpin glycosidases"/>
    <property type="match status" value="1"/>
</dbReference>
<keyword evidence="4" id="KW-1185">Reference proteome</keyword>
<evidence type="ECO:0000313" key="4">
    <source>
        <dbReference type="Proteomes" id="UP000199501"/>
    </source>
</evidence>
<sequence>MDVFRTSFEAADPVPAWTDTPDQGGAADGVRLRTWVGSGPAVAPAAKTRVGFTGVRALRYEGEHTAPGEARVTNRLFTSDLRVDADTELSYVVFPELGDLRYPATFVAVDLAFDDGTRLSDLAATDHLGFPFTARGQGESRALFPDQWNQRVVRLGPVAEGRTVARILLTYDSPHGPAEFSGWLDDLVIGPPPARPADPVDRVVTTRGTHSSGKFSRGNTVPATAVPHGFNFWIPVTNAAVTNWSYEYHRGNTAVNRPALQAIGLSHMPSPWMGDRHTFHLMPTTGTSLGRRARALTFDHANETALPHHYVVRFDNGVRAEVAPADHAAVLRFAFPPGPANLVLDNVNRQGAVRVDGNVVTGHTDVRSGLSVGAGRMHVHATVDREITEVTRRFGRKRALLLRFEPEAEGTVVTVRIATSLISPDQARRNLGEVEGLSFDQVRERARVAWAEVLGRIEVDGATDDQLTTLYSCLYRLFLYPNSGYEDTDTGPRYASPVDPPAVKAGKIFVNNGFWDTYRTCWPAYALLSPTRCAELIDGFVQQYRDGGWIARWSSPGYANLMTGTSSDVAFADAHAKGVPVPRDAYDAALRNATVVPPNESVGRKGLDRSIFLHHTPTSVHEGMSWAMEGCVNDFGIATMAAALGDEDNHAYFLDRARHYAHHFDPSVGFFQGRDGGWRWSPADYDPRVWGYDCTETNGWTAAFAVPHDPMGLAALHGGPDALADKLDEYFATPETARYPGSYRTVIHEMTEARDVRMGQYGHSNQPAHHIAYLYTHLGRPWRTQEKVRDVLARLYQGSAIGQGYCGDEDNGEMSAWFVFSALGLYPLRVGSPSYAIGSPLFPRATVHLENGRDLVVTANGTGVYVQSLLVDGEPHERAWIDHDVVAAGARLEFTLGPEPSTWGCGHLPPALGDGPPLRDITAGSRGPLFDDTAATETVVSAPVEVVTDPAEVLIYTLTSAATGPDPAGWTLDGSTDGRTWQVLDTRVGQEFRWRRQTRPFKVAAPGRYRHHRLVFDGSPRLAQVQLLAR</sequence>
<dbReference type="Gene3D" id="2.70.98.10">
    <property type="match status" value="1"/>
</dbReference>
<dbReference type="EMBL" id="FMZZ01000001">
    <property type="protein sequence ID" value="SDC08084.1"/>
    <property type="molecule type" value="Genomic_DNA"/>
</dbReference>
<dbReference type="Pfam" id="PF17678">
    <property type="entry name" value="Glyco_hydro_92N"/>
    <property type="match status" value="1"/>
</dbReference>
<evidence type="ECO:0000313" key="3">
    <source>
        <dbReference type="EMBL" id="SDC08084.1"/>
    </source>
</evidence>
<evidence type="ECO:0000259" key="1">
    <source>
        <dbReference type="Pfam" id="PF07971"/>
    </source>
</evidence>
<dbReference type="InterPro" id="IPR008928">
    <property type="entry name" value="6-hairpin_glycosidase_sf"/>
</dbReference>
<accession>A0A1G6INN6</accession>
<dbReference type="InterPro" id="IPR012939">
    <property type="entry name" value="Glyco_hydro_92"/>
</dbReference>
<dbReference type="FunFam" id="3.30.2080.10:FF:000001">
    <property type="entry name" value="Alpha-1,2-mannosidase subfamily"/>
    <property type="match status" value="1"/>
</dbReference>
<dbReference type="RefSeq" id="WP_091446802.1">
    <property type="nucleotide sequence ID" value="NZ_FMZZ01000001.1"/>
</dbReference>
<dbReference type="GO" id="GO:0005975">
    <property type="term" value="P:carbohydrate metabolic process"/>
    <property type="evidence" value="ECO:0007669"/>
    <property type="project" value="InterPro"/>
</dbReference>
<dbReference type="NCBIfam" id="TIGR01180">
    <property type="entry name" value="aman2_put"/>
    <property type="match status" value="1"/>
</dbReference>
<dbReference type="Pfam" id="PF07971">
    <property type="entry name" value="Glyco_hydro_92"/>
    <property type="match status" value="1"/>
</dbReference>
<dbReference type="InterPro" id="IPR041371">
    <property type="entry name" value="GH92_N"/>
</dbReference>
<evidence type="ECO:0000259" key="2">
    <source>
        <dbReference type="Pfam" id="PF17678"/>
    </source>
</evidence>
<dbReference type="GO" id="GO:0000224">
    <property type="term" value="F:peptide-N4-(N-acetyl-beta-glucosaminyl)asparagine amidase activity"/>
    <property type="evidence" value="ECO:0007669"/>
    <property type="project" value="TreeGrafter"/>
</dbReference>